<feature type="transmembrane region" description="Helical" evidence="1">
    <location>
        <begin position="43"/>
        <end position="66"/>
    </location>
</feature>
<name>A0A1D1VHW4_RAMVA</name>
<reference evidence="2 3" key="1">
    <citation type="journal article" date="2016" name="Nat. Commun.">
        <title>Extremotolerant tardigrade genome and improved radiotolerance of human cultured cells by tardigrade-unique protein.</title>
        <authorList>
            <person name="Hashimoto T."/>
            <person name="Horikawa D.D."/>
            <person name="Saito Y."/>
            <person name="Kuwahara H."/>
            <person name="Kozuka-Hata H."/>
            <person name="Shin-I T."/>
            <person name="Minakuchi Y."/>
            <person name="Ohishi K."/>
            <person name="Motoyama A."/>
            <person name="Aizu T."/>
            <person name="Enomoto A."/>
            <person name="Kondo K."/>
            <person name="Tanaka S."/>
            <person name="Hara Y."/>
            <person name="Koshikawa S."/>
            <person name="Sagara H."/>
            <person name="Miura T."/>
            <person name="Yokobori S."/>
            <person name="Miyagawa K."/>
            <person name="Suzuki Y."/>
            <person name="Kubo T."/>
            <person name="Oyama M."/>
            <person name="Kohara Y."/>
            <person name="Fujiyama A."/>
            <person name="Arakawa K."/>
            <person name="Katayama T."/>
            <person name="Toyoda A."/>
            <person name="Kunieda T."/>
        </authorList>
    </citation>
    <scope>NUCLEOTIDE SEQUENCE [LARGE SCALE GENOMIC DNA]</scope>
    <source>
        <strain evidence="2 3">YOKOZUNA-1</strain>
    </source>
</reference>
<keyword evidence="1" id="KW-0812">Transmembrane</keyword>
<organism evidence="2 3">
    <name type="scientific">Ramazzottius varieornatus</name>
    <name type="common">Water bear</name>
    <name type="synonym">Tardigrade</name>
    <dbReference type="NCBI Taxonomy" id="947166"/>
    <lineage>
        <taxon>Eukaryota</taxon>
        <taxon>Metazoa</taxon>
        <taxon>Ecdysozoa</taxon>
        <taxon>Tardigrada</taxon>
        <taxon>Eutardigrada</taxon>
        <taxon>Parachela</taxon>
        <taxon>Hypsibioidea</taxon>
        <taxon>Ramazzottiidae</taxon>
        <taxon>Ramazzottius</taxon>
    </lineage>
</organism>
<keyword evidence="1" id="KW-0472">Membrane</keyword>
<gene>
    <name evidence="2" type="primary">RvY_11987-1</name>
    <name evidence="2" type="synonym">RvY_11987.1</name>
    <name evidence="2" type="ORF">RvY_11987</name>
</gene>
<evidence type="ECO:0000256" key="1">
    <source>
        <dbReference type="SAM" id="Phobius"/>
    </source>
</evidence>
<keyword evidence="3" id="KW-1185">Reference proteome</keyword>
<keyword evidence="1" id="KW-1133">Transmembrane helix</keyword>
<sequence length="156" mass="17499">MFVAQMLISKAMGYVPLSNDSENRETSAVTVGKTLLQVGLKCLSVAFFLCQVLYLCVLLEILTLGYKYPRSMPLTSSPVMWLLDMSTMIPSLLCKLNCALKHRFSKTDKQTITLAASITFLIKELADNDKTQETSGPDMQANSTSHNLHYSYYHPY</sequence>
<dbReference type="AlphaFoldDB" id="A0A1D1VHW4"/>
<protein>
    <submittedName>
        <fullName evidence="2">Uncharacterized protein</fullName>
    </submittedName>
</protein>
<evidence type="ECO:0000313" key="2">
    <source>
        <dbReference type="EMBL" id="GAV01247.1"/>
    </source>
</evidence>
<accession>A0A1D1VHW4</accession>
<feature type="transmembrane region" description="Helical" evidence="1">
    <location>
        <begin position="78"/>
        <end position="100"/>
    </location>
</feature>
<dbReference type="EMBL" id="BDGG01000007">
    <property type="protein sequence ID" value="GAV01247.1"/>
    <property type="molecule type" value="Genomic_DNA"/>
</dbReference>
<proteinExistence type="predicted"/>
<evidence type="ECO:0000313" key="3">
    <source>
        <dbReference type="Proteomes" id="UP000186922"/>
    </source>
</evidence>
<dbReference type="Proteomes" id="UP000186922">
    <property type="component" value="Unassembled WGS sequence"/>
</dbReference>
<comment type="caution">
    <text evidence="2">The sequence shown here is derived from an EMBL/GenBank/DDBJ whole genome shotgun (WGS) entry which is preliminary data.</text>
</comment>